<proteinExistence type="predicted"/>
<reference evidence="3" key="1">
    <citation type="journal article" date="2013" name="Nature">
        <title>Draft genome of the wheat A-genome progenitor Triticum urartu.</title>
        <authorList>
            <person name="Ling H.Q."/>
            <person name="Zhao S."/>
            <person name="Liu D."/>
            <person name="Wang J."/>
            <person name="Sun H."/>
            <person name="Zhang C."/>
            <person name="Fan H."/>
            <person name="Li D."/>
            <person name="Dong L."/>
            <person name="Tao Y."/>
            <person name="Gao C."/>
            <person name="Wu H."/>
            <person name="Li Y."/>
            <person name="Cui Y."/>
            <person name="Guo X."/>
            <person name="Zheng S."/>
            <person name="Wang B."/>
            <person name="Yu K."/>
            <person name="Liang Q."/>
            <person name="Yang W."/>
            <person name="Lou X."/>
            <person name="Chen J."/>
            <person name="Feng M."/>
            <person name="Jian J."/>
            <person name="Zhang X."/>
            <person name="Luo G."/>
            <person name="Jiang Y."/>
            <person name="Liu J."/>
            <person name="Wang Z."/>
            <person name="Sha Y."/>
            <person name="Zhang B."/>
            <person name="Wu H."/>
            <person name="Tang D."/>
            <person name="Shen Q."/>
            <person name="Xue P."/>
            <person name="Zou S."/>
            <person name="Wang X."/>
            <person name="Liu X."/>
            <person name="Wang F."/>
            <person name="Yang Y."/>
            <person name="An X."/>
            <person name="Dong Z."/>
            <person name="Zhang K."/>
            <person name="Zhang X."/>
            <person name="Luo M.C."/>
            <person name="Dvorak J."/>
            <person name="Tong Y."/>
            <person name="Wang J."/>
            <person name="Yang H."/>
            <person name="Li Z."/>
            <person name="Wang D."/>
            <person name="Zhang A."/>
            <person name="Wang J."/>
        </authorList>
    </citation>
    <scope>NUCLEOTIDE SEQUENCE</scope>
    <source>
        <strain evidence="3">cv. G1812</strain>
    </source>
</reference>
<protein>
    <submittedName>
        <fullName evidence="2">Uncharacterized protein</fullName>
    </submittedName>
</protein>
<sequence>MRDLKNKSTFLSVKCKPVPAHCMSSPHSIAPVGPWDGSQNLKSGKNVNREQNTHKNHRLPAPHLQNTHKNETNGLHHKTTLFCFFLVECSEPQDSIKWATSTHLPWRTASRSYHLFLLKKLQGASEPHAVASRTIH</sequence>
<dbReference type="EnsemblPlants" id="TuG1812G0500001356.01.T01">
    <property type="protein sequence ID" value="TuG1812G0500001356.01.T01.cds284474"/>
    <property type="gene ID" value="TuG1812G0500001356.01"/>
</dbReference>
<reference evidence="2" key="2">
    <citation type="submission" date="2018-03" db="EMBL/GenBank/DDBJ databases">
        <title>The Triticum urartu genome reveals the dynamic nature of wheat genome evolution.</title>
        <authorList>
            <person name="Ling H."/>
            <person name="Ma B."/>
            <person name="Shi X."/>
            <person name="Liu H."/>
            <person name="Dong L."/>
            <person name="Sun H."/>
            <person name="Cao Y."/>
            <person name="Gao Q."/>
            <person name="Zheng S."/>
            <person name="Li Y."/>
            <person name="Yu Y."/>
            <person name="Du H."/>
            <person name="Qi M."/>
            <person name="Li Y."/>
            <person name="Yu H."/>
            <person name="Cui Y."/>
            <person name="Wang N."/>
            <person name="Chen C."/>
            <person name="Wu H."/>
            <person name="Zhao Y."/>
            <person name="Zhang J."/>
            <person name="Li Y."/>
            <person name="Zhou W."/>
            <person name="Zhang B."/>
            <person name="Hu W."/>
            <person name="Eijk M."/>
            <person name="Tang J."/>
            <person name="Witsenboer H."/>
            <person name="Zhao S."/>
            <person name="Li Z."/>
            <person name="Zhang A."/>
            <person name="Wang D."/>
            <person name="Liang C."/>
        </authorList>
    </citation>
    <scope>NUCLEOTIDE SEQUENCE [LARGE SCALE GENOMIC DNA]</scope>
    <source>
        <strain evidence="2">cv. G1812</strain>
    </source>
</reference>
<dbReference type="Proteomes" id="UP000015106">
    <property type="component" value="Chromosome 5"/>
</dbReference>
<keyword evidence="3" id="KW-1185">Reference proteome</keyword>
<evidence type="ECO:0000256" key="1">
    <source>
        <dbReference type="SAM" id="MobiDB-lite"/>
    </source>
</evidence>
<accession>A0A8R7UH62</accession>
<feature type="region of interest" description="Disordered" evidence="1">
    <location>
        <begin position="33"/>
        <end position="72"/>
    </location>
</feature>
<dbReference type="AlphaFoldDB" id="A0A8R7UH62"/>
<dbReference type="Gramene" id="TuG1812G0500001356.01.T01">
    <property type="protein sequence ID" value="TuG1812G0500001356.01.T01.cds284474"/>
    <property type="gene ID" value="TuG1812G0500001356.01"/>
</dbReference>
<evidence type="ECO:0000313" key="2">
    <source>
        <dbReference type="EnsemblPlants" id="TuG1812G0500001356.01.T01.cds284474"/>
    </source>
</evidence>
<feature type="compositionally biased region" description="Polar residues" evidence="1">
    <location>
        <begin position="37"/>
        <end position="46"/>
    </location>
</feature>
<name>A0A8R7UH62_TRIUA</name>
<organism evidence="2 3">
    <name type="scientific">Triticum urartu</name>
    <name type="common">Red wild einkorn</name>
    <name type="synonym">Crithodium urartu</name>
    <dbReference type="NCBI Taxonomy" id="4572"/>
    <lineage>
        <taxon>Eukaryota</taxon>
        <taxon>Viridiplantae</taxon>
        <taxon>Streptophyta</taxon>
        <taxon>Embryophyta</taxon>
        <taxon>Tracheophyta</taxon>
        <taxon>Spermatophyta</taxon>
        <taxon>Magnoliopsida</taxon>
        <taxon>Liliopsida</taxon>
        <taxon>Poales</taxon>
        <taxon>Poaceae</taxon>
        <taxon>BOP clade</taxon>
        <taxon>Pooideae</taxon>
        <taxon>Triticodae</taxon>
        <taxon>Triticeae</taxon>
        <taxon>Triticinae</taxon>
        <taxon>Triticum</taxon>
    </lineage>
</organism>
<reference evidence="2" key="3">
    <citation type="submission" date="2022-06" db="UniProtKB">
        <authorList>
            <consortium name="EnsemblPlants"/>
        </authorList>
    </citation>
    <scope>IDENTIFICATION</scope>
</reference>
<evidence type="ECO:0000313" key="3">
    <source>
        <dbReference type="Proteomes" id="UP000015106"/>
    </source>
</evidence>